<proteinExistence type="predicted"/>
<reference evidence="1 2" key="1">
    <citation type="submission" date="2014-11" db="EMBL/GenBank/DDBJ databases">
        <authorList>
            <person name="Zhu J."/>
            <person name="Qi W."/>
            <person name="Song R."/>
        </authorList>
    </citation>
    <scope>NUCLEOTIDE SEQUENCE [LARGE SCALE GENOMIC DNA]</scope>
</reference>
<gene>
    <name evidence="1" type="ORF">Vbra_10436</name>
</gene>
<protein>
    <submittedName>
        <fullName evidence="1">Uncharacterized protein</fullName>
    </submittedName>
</protein>
<dbReference type="InParanoid" id="A0A0G4GYQ3"/>
<dbReference type="Proteomes" id="UP000041254">
    <property type="component" value="Unassembled WGS sequence"/>
</dbReference>
<evidence type="ECO:0000313" key="1">
    <source>
        <dbReference type="EMBL" id="CEM36323.1"/>
    </source>
</evidence>
<organism evidence="1 2">
    <name type="scientific">Vitrella brassicaformis (strain CCMP3155)</name>
    <dbReference type="NCBI Taxonomy" id="1169540"/>
    <lineage>
        <taxon>Eukaryota</taxon>
        <taxon>Sar</taxon>
        <taxon>Alveolata</taxon>
        <taxon>Colpodellida</taxon>
        <taxon>Vitrellaceae</taxon>
        <taxon>Vitrella</taxon>
    </lineage>
</organism>
<dbReference type="VEuPathDB" id="CryptoDB:Vbra_10436"/>
<evidence type="ECO:0000313" key="2">
    <source>
        <dbReference type="Proteomes" id="UP000041254"/>
    </source>
</evidence>
<name>A0A0G4GYQ3_VITBC</name>
<accession>A0A0G4GYQ3</accession>
<dbReference type="AlphaFoldDB" id="A0A0G4GYQ3"/>
<dbReference type="EMBL" id="CDMY01000887">
    <property type="protein sequence ID" value="CEM36323.1"/>
    <property type="molecule type" value="Genomic_DNA"/>
</dbReference>
<sequence>MAARHHSLVDFPANALRTRLTQSLHRKLLADGSRLDTVLVFDAQTVSESRVLLPAVWLVEEQTWDEIADILRLAAHCGRCTLPVRLTADDINRHANKTEYASLPRVLAQLMVVGLHVDFGDGSRLELFRHGHEVRAINDEPGFRLTRNPHLPPGHLYEQHRLQDDPPVDSAIFYSGSAWTGPFVNNTYASSSSFAKSLTIDHFYLTHQINHTSISLNRGVCGGRLDDLLIQSPHTPVAGCSTTFSKTDGHVRELLLTNSSHNFVAWIYIQDFPRNRVDVIVRTTEAAVCEGGAFKDRFPVTTQLARAVLRAVISAMLFDQ</sequence>
<keyword evidence="2" id="KW-1185">Reference proteome</keyword>
<dbReference type="PhylomeDB" id="A0A0G4GYQ3"/>